<accession>A0ABW6K7I8</accession>
<reference evidence="2 3" key="1">
    <citation type="submission" date="2024-08" db="EMBL/GenBank/DDBJ databases">
        <title>Two novel Cytobacillus novel species.</title>
        <authorList>
            <person name="Liu G."/>
        </authorList>
    </citation>
    <scope>NUCLEOTIDE SEQUENCE [LARGE SCALE GENOMIC DNA]</scope>
    <source>
        <strain evidence="2 3">FJAT-54145</strain>
    </source>
</reference>
<proteinExistence type="predicted"/>
<keyword evidence="1" id="KW-0472">Membrane</keyword>
<name>A0ABW6K7I8_9BACI</name>
<keyword evidence="3" id="KW-1185">Reference proteome</keyword>
<evidence type="ECO:0000313" key="3">
    <source>
        <dbReference type="Proteomes" id="UP001601059"/>
    </source>
</evidence>
<keyword evidence="1" id="KW-0812">Transmembrane</keyword>
<sequence length="130" mass="15309">MAPYRVIFIIFPIAVIVLTILLKTLFKSGKATNCFILFKMYILSNISLYMLVEGVFTSTTFNFRRIIEIFTDLYFRQWIDILLVPNTFTFMYIAISFFLIWVIDKVIIEKMSSIHVKKLFVNKNIKKEAG</sequence>
<keyword evidence="1" id="KW-1133">Transmembrane helix</keyword>
<dbReference type="Proteomes" id="UP001601059">
    <property type="component" value="Unassembled WGS sequence"/>
</dbReference>
<evidence type="ECO:0000313" key="2">
    <source>
        <dbReference type="EMBL" id="MFE8700169.1"/>
    </source>
</evidence>
<dbReference type="RefSeq" id="WP_389359113.1">
    <property type="nucleotide sequence ID" value="NZ_JBIACK010000002.1"/>
</dbReference>
<comment type="caution">
    <text evidence="2">The sequence shown here is derived from an EMBL/GenBank/DDBJ whole genome shotgun (WGS) entry which is preliminary data.</text>
</comment>
<evidence type="ECO:0000256" key="1">
    <source>
        <dbReference type="SAM" id="Phobius"/>
    </source>
</evidence>
<gene>
    <name evidence="2" type="ORF">ACFYKX_06080</name>
</gene>
<protein>
    <submittedName>
        <fullName evidence="2">Uncharacterized protein</fullName>
    </submittedName>
</protein>
<feature type="transmembrane region" description="Helical" evidence="1">
    <location>
        <begin position="81"/>
        <end position="103"/>
    </location>
</feature>
<feature type="transmembrane region" description="Helical" evidence="1">
    <location>
        <begin position="6"/>
        <end position="26"/>
    </location>
</feature>
<dbReference type="EMBL" id="JBIACK010000002">
    <property type="protein sequence ID" value="MFE8700169.1"/>
    <property type="molecule type" value="Genomic_DNA"/>
</dbReference>
<feature type="transmembrane region" description="Helical" evidence="1">
    <location>
        <begin position="38"/>
        <end position="61"/>
    </location>
</feature>
<organism evidence="2 3">
    <name type="scientific">Cytobacillus spartinae</name>
    <dbReference type="NCBI Taxonomy" id="3299023"/>
    <lineage>
        <taxon>Bacteria</taxon>
        <taxon>Bacillati</taxon>
        <taxon>Bacillota</taxon>
        <taxon>Bacilli</taxon>
        <taxon>Bacillales</taxon>
        <taxon>Bacillaceae</taxon>
        <taxon>Cytobacillus</taxon>
    </lineage>
</organism>